<dbReference type="EMBL" id="LJIJ01000118">
    <property type="protein sequence ID" value="ODN02278.1"/>
    <property type="molecule type" value="Genomic_DNA"/>
</dbReference>
<proteinExistence type="inferred from homology"/>
<evidence type="ECO:0000256" key="3">
    <source>
        <dbReference type="ARBA" id="ARBA00022692"/>
    </source>
</evidence>
<dbReference type="PANTHER" id="PTHR12428">
    <property type="entry name" value="OXA1"/>
    <property type="match status" value="1"/>
</dbReference>
<dbReference type="NCBIfam" id="TIGR03592">
    <property type="entry name" value="yidC_oxa1_cterm"/>
    <property type="match status" value="1"/>
</dbReference>
<comment type="subcellular location">
    <subcellularLocation>
        <location evidence="9">Membrane</location>
        <topology evidence="9">Multi-pass membrane protein</topology>
    </subcellularLocation>
    <subcellularLocation>
        <location evidence="1">Mitochondrion inner membrane</location>
        <topology evidence="1">Multi-pass membrane protein</topology>
    </subcellularLocation>
</comment>
<comment type="similarity">
    <text evidence="2 9">Belongs to the OXA1/ALB3/YidC family.</text>
</comment>
<keyword evidence="14" id="KW-1185">Reference proteome</keyword>
<dbReference type="Proteomes" id="UP000094527">
    <property type="component" value="Unassembled WGS sequence"/>
</dbReference>
<feature type="region of interest" description="Disordered" evidence="10">
    <location>
        <begin position="108"/>
        <end position="140"/>
    </location>
</feature>
<dbReference type="STRING" id="48709.A0A1D2NAJ7"/>
<feature type="transmembrane region" description="Helical" evidence="11">
    <location>
        <begin position="294"/>
        <end position="313"/>
    </location>
</feature>
<feature type="transmembrane region" description="Helical" evidence="11">
    <location>
        <begin position="334"/>
        <end position="353"/>
    </location>
</feature>
<keyword evidence="3 9" id="KW-0812">Transmembrane</keyword>
<evidence type="ECO:0000313" key="13">
    <source>
        <dbReference type="EMBL" id="ODN02278.1"/>
    </source>
</evidence>
<evidence type="ECO:0000256" key="4">
    <source>
        <dbReference type="ARBA" id="ARBA00022792"/>
    </source>
</evidence>
<dbReference type="InterPro" id="IPR028055">
    <property type="entry name" value="YidC/Oxa/ALB_C"/>
</dbReference>
<feature type="transmembrane region" description="Helical" evidence="11">
    <location>
        <begin position="246"/>
        <end position="266"/>
    </location>
</feature>
<feature type="domain" description="Membrane insertase YidC/Oxa/ALB C-terminal" evidence="12">
    <location>
        <begin position="172"/>
        <end position="366"/>
    </location>
</feature>
<keyword evidence="5" id="KW-0809">Transit peptide</keyword>
<evidence type="ECO:0000256" key="1">
    <source>
        <dbReference type="ARBA" id="ARBA00004448"/>
    </source>
</evidence>
<keyword evidence="4" id="KW-0999">Mitochondrion inner membrane</keyword>
<dbReference type="OrthoDB" id="2148490at2759"/>
<dbReference type="AlphaFoldDB" id="A0A1D2NAJ7"/>
<dbReference type="InterPro" id="IPR001708">
    <property type="entry name" value="YidC/ALB3/OXA1/COX18"/>
</dbReference>
<evidence type="ECO:0000256" key="11">
    <source>
        <dbReference type="SAM" id="Phobius"/>
    </source>
</evidence>
<evidence type="ECO:0000256" key="7">
    <source>
        <dbReference type="ARBA" id="ARBA00023128"/>
    </source>
</evidence>
<evidence type="ECO:0000256" key="2">
    <source>
        <dbReference type="ARBA" id="ARBA00009877"/>
    </source>
</evidence>
<keyword evidence="6 11" id="KW-1133">Transmembrane helix</keyword>
<comment type="caution">
    <text evidence="13">The sequence shown here is derived from an EMBL/GenBank/DDBJ whole genome shotgun (WGS) entry which is preliminary data.</text>
</comment>
<dbReference type="CDD" id="cd20069">
    <property type="entry name" value="5TM_Oxa1-like"/>
    <property type="match status" value="1"/>
</dbReference>
<dbReference type="Pfam" id="PF02096">
    <property type="entry name" value="60KD_IMP"/>
    <property type="match status" value="1"/>
</dbReference>
<accession>A0A1D2NAJ7</accession>
<sequence length="458" mass="50783">MSITNQMFRNLLQHRTCGKVHNAFIQKACSRGLHSVIVGPVKLDRKAKGIISNRIFLSDKASSGSYVNSFGRNTASFFIITRNESTTVSATTSVSNTTGIGNVDTASVAATERTSESASTSQSVQTSTPPDDVSSVISTSGESLETSQQALVFESIPEPPAIPVEEIVGMPWWASILTGTLIVRICLFPLVIKSQKNAARMQNNMPQLQILQAKMTEARQTGNALLSAKYGQDMVMFMKEKDISPFKSMLVPLAMAPVFISCFFGLRKMANLPVESMKLGGLFWFMDLTVPDPYYLLPLLTSVTVWITLEIGADGVRMNSASQGQLMKYVMRGIPVVMFPFAIGFPSAILCYWCSTNMISLIQVSLLKIPAVREKLNIEPLRKITPDMLQQKKQGFRESLKETWTNMKISNEIEQRQRYDEISFKRAGRGPIPKTFKYDPTKVDPMKEAAAAMQAKRK</sequence>
<evidence type="ECO:0000256" key="9">
    <source>
        <dbReference type="RuleBase" id="RU003945"/>
    </source>
</evidence>
<evidence type="ECO:0000256" key="5">
    <source>
        <dbReference type="ARBA" id="ARBA00022946"/>
    </source>
</evidence>
<evidence type="ECO:0000256" key="6">
    <source>
        <dbReference type="ARBA" id="ARBA00022989"/>
    </source>
</evidence>
<keyword evidence="8 11" id="KW-0472">Membrane</keyword>
<gene>
    <name evidence="13" type="ORF">Ocin01_04428</name>
</gene>
<dbReference type="GO" id="GO:0032977">
    <property type="term" value="F:membrane insertase activity"/>
    <property type="evidence" value="ECO:0007669"/>
    <property type="project" value="InterPro"/>
</dbReference>
<evidence type="ECO:0000256" key="10">
    <source>
        <dbReference type="SAM" id="MobiDB-lite"/>
    </source>
</evidence>
<name>A0A1D2NAJ7_ORCCI</name>
<evidence type="ECO:0000313" key="14">
    <source>
        <dbReference type="Proteomes" id="UP000094527"/>
    </source>
</evidence>
<dbReference type="GO" id="GO:0032979">
    <property type="term" value="P:protein insertion into mitochondrial inner membrane from matrix"/>
    <property type="evidence" value="ECO:0007669"/>
    <property type="project" value="TreeGrafter"/>
</dbReference>
<feature type="transmembrane region" description="Helical" evidence="11">
    <location>
        <begin position="172"/>
        <end position="192"/>
    </location>
</feature>
<keyword evidence="7" id="KW-0496">Mitochondrion</keyword>
<evidence type="ECO:0000256" key="8">
    <source>
        <dbReference type="ARBA" id="ARBA00023136"/>
    </source>
</evidence>
<dbReference type="PANTHER" id="PTHR12428:SF66">
    <property type="entry name" value="MITOCHONDRIAL INNER MEMBRANE PROTEIN OXA1L"/>
    <property type="match status" value="1"/>
</dbReference>
<reference evidence="13 14" key="1">
    <citation type="journal article" date="2016" name="Genome Biol. Evol.">
        <title>Gene Family Evolution Reflects Adaptation to Soil Environmental Stressors in the Genome of the Collembolan Orchesella cincta.</title>
        <authorList>
            <person name="Faddeeva-Vakhrusheva A."/>
            <person name="Derks M.F."/>
            <person name="Anvar S.Y."/>
            <person name="Agamennone V."/>
            <person name="Suring W."/>
            <person name="Smit S."/>
            <person name="van Straalen N.M."/>
            <person name="Roelofs D."/>
        </authorList>
    </citation>
    <scope>NUCLEOTIDE SEQUENCE [LARGE SCALE GENOMIC DNA]</scope>
    <source>
        <tissue evidence="13">Mixed pool</tissue>
    </source>
</reference>
<protein>
    <submittedName>
        <fullName evidence="13">Mitochondrial inner membrane protein OXA1L</fullName>
    </submittedName>
</protein>
<feature type="compositionally biased region" description="Low complexity" evidence="10">
    <location>
        <begin position="108"/>
        <end position="128"/>
    </location>
</feature>
<dbReference type="GO" id="GO:0005743">
    <property type="term" value="C:mitochondrial inner membrane"/>
    <property type="evidence" value="ECO:0007669"/>
    <property type="project" value="UniProtKB-SubCell"/>
</dbReference>
<organism evidence="13 14">
    <name type="scientific">Orchesella cincta</name>
    <name type="common">Springtail</name>
    <name type="synonym">Podura cincta</name>
    <dbReference type="NCBI Taxonomy" id="48709"/>
    <lineage>
        <taxon>Eukaryota</taxon>
        <taxon>Metazoa</taxon>
        <taxon>Ecdysozoa</taxon>
        <taxon>Arthropoda</taxon>
        <taxon>Hexapoda</taxon>
        <taxon>Collembola</taxon>
        <taxon>Entomobryomorpha</taxon>
        <taxon>Entomobryoidea</taxon>
        <taxon>Orchesellidae</taxon>
        <taxon>Orchesellinae</taxon>
        <taxon>Orchesella</taxon>
    </lineage>
</organism>
<evidence type="ECO:0000259" key="12">
    <source>
        <dbReference type="Pfam" id="PF02096"/>
    </source>
</evidence>